<accession>A0A6A6I7V1</accession>
<dbReference type="OrthoDB" id="3553147at2759"/>
<dbReference type="PANTHER" id="PTHR24148">
    <property type="entry name" value="ANKYRIN REPEAT DOMAIN-CONTAINING PROTEIN 39 HOMOLOG-RELATED"/>
    <property type="match status" value="1"/>
</dbReference>
<dbReference type="GeneID" id="54587009"/>
<reference evidence="1" key="1">
    <citation type="journal article" date="2020" name="Stud. Mycol.">
        <title>101 Dothideomycetes genomes: a test case for predicting lifestyles and emergence of pathogens.</title>
        <authorList>
            <person name="Haridas S."/>
            <person name="Albert R."/>
            <person name="Binder M."/>
            <person name="Bloem J."/>
            <person name="Labutti K."/>
            <person name="Salamov A."/>
            <person name="Andreopoulos B."/>
            <person name="Baker S."/>
            <person name="Barry K."/>
            <person name="Bills G."/>
            <person name="Bluhm B."/>
            <person name="Cannon C."/>
            <person name="Castanera R."/>
            <person name="Culley D."/>
            <person name="Daum C."/>
            <person name="Ezra D."/>
            <person name="Gonzalez J."/>
            <person name="Henrissat B."/>
            <person name="Kuo A."/>
            <person name="Liang C."/>
            <person name="Lipzen A."/>
            <person name="Lutzoni F."/>
            <person name="Magnuson J."/>
            <person name="Mondo S."/>
            <person name="Nolan M."/>
            <person name="Ohm R."/>
            <person name="Pangilinan J."/>
            <person name="Park H.-J."/>
            <person name="Ramirez L."/>
            <person name="Alfaro M."/>
            <person name="Sun H."/>
            <person name="Tritt A."/>
            <person name="Yoshinaga Y."/>
            <person name="Zwiers L.-H."/>
            <person name="Turgeon B."/>
            <person name="Goodwin S."/>
            <person name="Spatafora J."/>
            <person name="Crous P."/>
            <person name="Grigoriev I."/>
        </authorList>
    </citation>
    <scope>NUCLEOTIDE SEQUENCE</scope>
    <source>
        <strain evidence="1">CBS 122368</strain>
    </source>
</reference>
<keyword evidence="2" id="KW-1185">Reference proteome</keyword>
<name>A0A6A6I7V1_9PLEO</name>
<evidence type="ECO:0008006" key="3">
    <source>
        <dbReference type="Google" id="ProtNLM"/>
    </source>
</evidence>
<proteinExistence type="predicted"/>
<evidence type="ECO:0000313" key="2">
    <source>
        <dbReference type="Proteomes" id="UP000800094"/>
    </source>
</evidence>
<dbReference type="InterPro" id="IPR052895">
    <property type="entry name" value="HetReg/Transcr_Mod"/>
</dbReference>
<dbReference type="Proteomes" id="UP000800094">
    <property type="component" value="Unassembled WGS sequence"/>
</dbReference>
<organism evidence="1 2">
    <name type="scientific">Trematosphaeria pertusa</name>
    <dbReference type="NCBI Taxonomy" id="390896"/>
    <lineage>
        <taxon>Eukaryota</taxon>
        <taxon>Fungi</taxon>
        <taxon>Dikarya</taxon>
        <taxon>Ascomycota</taxon>
        <taxon>Pezizomycotina</taxon>
        <taxon>Dothideomycetes</taxon>
        <taxon>Pleosporomycetidae</taxon>
        <taxon>Pleosporales</taxon>
        <taxon>Massarineae</taxon>
        <taxon>Trematosphaeriaceae</taxon>
        <taxon>Trematosphaeria</taxon>
    </lineage>
</organism>
<dbReference type="RefSeq" id="XP_033681162.1">
    <property type="nucleotide sequence ID" value="XM_033833679.1"/>
</dbReference>
<dbReference type="PANTHER" id="PTHR24148:SF73">
    <property type="entry name" value="HET DOMAIN PROTEIN (AFU_ORTHOLOGUE AFUA_8G01020)"/>
    <property type="match status" value="1"/>
</dbReference>
<gene>
    <name evidence="1" type="ORF">BU26DRAFT_567655</name>
</gene>
<protein>
    <recommendedName>
        <fullName evidence="3">Heterokaryon incompatibility domain-containing protein</fullName>
    </recommendedName>
</protein>
<sequence>MSDLGKRAWWTRIWCIQELANAQVATFKCGKDEVDYVPYWAVSLYIQLFNSRALLDHPNADLVGMQKMLWLTNMLSDAFPSTLLGIRRVALVKGGHNVKRLLYKCNVVDANPTRIGATDPRDRVFALLGIANDEAAKAIVPNYALSCEEAYIMAARVLLMHGHDDILSLCRAREVCKNLPSWVPDWSAMNRKPWSIWDEDKLFNASNLPDGRNSSCLLNTSGEAIFSREITLDVVFVDTVQEVGHH</sequence>
<evidence type="ECO:0000313" key="1">
    <source>
        <dbReference type="EMBL" id="KAF2246158.1"/>
    </source>
</evidence>
<dbReference type="AlphaFoldDB" id="A0A6A6I7V1"/>
<dbReference type="EMBL" id="ML987199">
    <property type="protein sequence ID" value="KAF2246158.1"/>
    <property type="molecule type" value="Genomic_DNA"/>
</dbReference>